<proteinExistence type="predicted"/>
<name>A0A7T3FXS3_9EURY</name>
<gene>
    <name evidence="1" type="ORF">I7X12_17980</name>
</gene>
<accession>A0A7T3FXS3</accession>
<organism evidence="1 2">
    <name type="scientific">Halosimplex litoreum</name>
    <dbReference type="NCBI Taxonomy" id="1198301"/>
    <lineage>
        <taxon>Archaea</taxon>
        <taxon>Methanobacteriati</taxon>
        <taxon>Methanobacteriota</taxon>
        <taxon>Stenosarchaea group</taxon>
        <taxon>Halobacteria</taxon>
        <taxon>Halobacteriales</taxon>
        <taxon>Haloarculaceae</taxon>
        <taxon>Halosimplex</taxon>
    </lineage>
</organism>
<sequence length="55" mass="5886">MYIVPLCEGDLFDEDLVDDLEDVGENAWRTATDIADDLADGIGSLADEGLDLTGL</sequence>
<dbReference type="AlphaFoldDB" id="A0A7T3FXS3"/>
<dbReference type="EMBL" id="CP065856">
    <property type="protein sequence ID" value="QPV62596.1"/>
    <property type="molecule type" value="Genomic_DNA"/>
</dbReference>
<reference evidence="1 2" key="1">
    <citation type="submission" date="2020-12" db="EMBL/GenBank/DDBJ databases">
        <title>Halosimplex halophilum sp. nov. and Halosimplex salinum sp. nov., two new members of the genus Halosimplex.</title>
        <authorList>
            <person name="Cui H.L."/>
        </authorList>
    </citation>
    <scope>NUCLEOTIDE SEQUENCE [LARGE SCALE GENOMIC DNA]</scope>
    <source>
        <strain evidence="1 2">YGH94</strain>
    </source>
</reference>
<keyword evidence="2" id="KW-1185">Reference proteome</keyword>
<protein>
    <submittedName>
        <fullName evidence="1">Uncharacterized protein</fullName>
    </submittedName>
</protein>
<dbReference type="KEGG" id="hlt:I7X12_17980"/>
<dbReference type="Proteomes" id="UP000595001">
    <property type="component" value="Chromosome"/>
</dbReference>
<evidence type="ECO:0000313" key="1">
    <source>
        <dbReference type="EMBL" id="QPV62596.1"/>
    </source>
</evidence>
<evidence type="ECO:0000313" key="2">
    <source>
        <dbReference type="Proteomes" id="UP000595001"/>
    </source>
</evidence>
<dbReference type="GeneID" id="60590423"/>
<dbReference type="RefSeq" id="WP_198061396.1">
    <property type="nucleotide sequence ID" value="NZ_CP065856.1"/>
</dbReference>